<evidence type="ECO:0000256" key="1">
    <source>
        <dbReference type="ARBA" id="ARBA00010178"/>
    </source>
</evidence>
<dbReference type="STRING" id="1817867.A3F83_15485"/>
<evidence type="ECO:0000256" key="10">
    <source>
        <dbReference type="PIRSR" id="PIRSR000099-4"/>
    </source>
</evidence>
<dbReference type="PRINTS" id="PR00083">
    <property type="entry name" value="HOLDHDRGNASE"/>
</dbReference>
<dbReference type="PANTHER" id="PTHR21256:SF2">
    <property type="entry name" value="HISTIDINE BIOSYNTHESIS TRIFUNCTIONAL PROTEIN"/>
    <property type="match status" value="1"/>
</dbReference>
<name>A0A1F5YYX7_9BACT</name>
<dbReference type="GO" id="GO:0005829">
    <property type="term" value="C:cytosol"/>
    <property type="evidence" value="ECO:0007669"/>
    <property type="project" value="TreeGrafter"/>
</dbReference>
<dbReference type="HAMAP" id="MF_01024">
    <property type="entry name" value="HisD"/>
    <property type="match status" value="1"/>
</dbReference>
<dbReference type="FunFam" id="3.40.50.1980:FF:000001">
    <property type="entry name" value="Histidinol dehydrogenase"/>
    <property type="match status" value="1"/>
</dbReference>
<dbReference type="GO" id="GO:0004399">
    <property type="term" value="F:histidinol dehydrogenase activity"/>
    <property type="evidence" value="ECO:0007669"/>
    <property type="project" value="UniProtKB-UniRule"/>
</dbReference>
<dbReference type="EMBL" id="MFIX01000056">
    <property type="protein sequence ID" value="OGG05398.1"/>
    <property type="molecule type" value="Genomic_DNA"/>
</dbReference>
<accession>A0A1F5YYX7</accession>
<comment type="cofactor">
    <cofactor evidence="5 10">
        <name>Zn(2+)</name>
        <dbReference type="ChEBI" id="CHEBI:29105"/>
    </cofactor>
    <text evidence="5 10">Binds 1 zinc ion per subunit.</text>
</comment>
<feature type="active site" description="Proton acceptor" evidence="5 7">
    <location>
        <position position="328"/>
    </location>
</feature>
<dbReference type="InterPro" id="IPR022695">
    <property type="entry name" value="Histidinol_DH_monofunct"/>
</dbReference>
<keyword evidence="5" id="KW-0368">Histidine biosynthesis</keyword>
<keyword evidence="3 5" id="KW-0862">Zinc</keyword>
<dbReference type="NCBIfam" id="TIGR00069">
    <property type="entry name" value="hisD"/>
    <property type="match status" value="1"/>
</dbReference>
<evidence type="ECO:0000256" key="6">
    <source>
        <dbReference type="PIRNR" id="PIRNR000099"/>
    </source>
</evidence>
<reference evidence="12 13" key="1">
    <citation type="journal article" date="2016" name="Nat. Commun.">
        <title>Thousands of microbial genomes shed light on interconnected biogeochemical processes in an aquifer system.</title>
        <authorList>
            <person name="Anantharaman K."/>
            <person name="Brown C.T."/>
            <person name="Hug L.A."/>
            <person name="Sharon I."/>
            <person name="Castelle C.J."/>
            <person name="Probst A.J."/>
            <person name="Thomas B.C."/>
            <person name="Singh A."/>
            <person name="Wilkins M.J."/>
            <person name="Karaoz U."/>
            <person name="Brodie E.L."/>
            <person name="Williams K.H."/>
            <person name="Hubbard S.S."/>
            <person name="Banfield J.F."/>
        </authorList>
    </citation>
    <scope>NUCLEOTIDE SEQUENCE [LARGE SCALE GENOMIC DNA]</scope>
</reference>
<dbReference type="PANTHER" id="PTHR21256">
    <property type="entry name" value="HISTIDINOL DEHYDROGENASE HDH"/>
    <property type="match status" value="1"/>
</dbReference>
<dbReference type="EC" id="1.1.1.23" evidence="5"/>
<proteinExistence type="inferred from homology"/>
<keyword evidence="4 5" id="KW-0560">Oxidoreductase</keyword>
<gene>
    <name evidence="5" type="primary">hisD</name>
    <name evidence="12" type="ORF">A3F83_15485</name>
</gene>
<evidence type="ECO:0000256" key="2">
    <source>
        <dbReference type="ARBA" id="ARBA00022723"/>
    </source>
</evidence>
<dbReference type="PROSITE" id="PS00611">
    <property type="entry name" value="HISOL_DEHYDROGENASE"/>
    <property type="match status" value="1"/>
</dbReference>
<dbReference type="PIRSF" id="PIRSF000099">
    <property type="entry name" value="Histidinol_dh"/>
    <property type="match status" value="1"/>
</dbReference>
<feature type="binding site" evidence="5 10">
    <location>
        <position position="263"/>
    </location>
    <ligand>
        <name>Zn(2+)</name>
        <dbReference type="ChEBI" id="CHEBI:29105"/>
    </ligand>
</feature>
<feature type="binding site" evidence="5 10">
    <location>
        <position position="362"/>
    </location>
    <ligand>
        <name>Zn(2+)</name>
        <dbReference type="ChEBI" id="CHEBI:29105"/>
    </ligand>
</feature>
<feature type="binding site" evidence="5 9">
    <location>
        <position position="416"/>
    </location>
    <ligand>
        <name>substrate</name>
    </ligand>
</feature>
<feature type="binding site" evidence="5 9">
    <location>
        <position position="329"/>
    </location>
    <ligand>
        <name>substrate</name>
    </ligand>
</feature>
<dbReference type="GO" id="GO:0008270">
    <property type="term" value="F:zinc ion binding"/>
    <property type="evidence" value="ECO:0007669"/>
    <property type="project" value="UniProtKB-UniRule"/>
</dbReference>
<dbReference type="Proteomes" id="UP000179129">
    <property type="component" value="Unassembled WGS sequence"/>
</dbReference>
<dbReference type="AlphaFoldDB" id="A0A1F5YYX7"/>
<evidence type="ECO:0000256" key="3">
    <source>
        <dbReference type="ARBA" id="ARBA00022833"/>
    </source>
</evidence>
<feature type="binding site" evidence="5 9">
    <location>
        <position position="263"/>
    </location>
    <ligand>
        <name>substrate</name>
    </ligand>
</feature>
<dbReference type="Gene3D" id="3.40.50.1980">
    <property type="entry name" value="Nitrogenase molybdenum iron protein domain"/>
    <property type="match status" value="2"/>
</dbReference>
<feature type="binding site" evidence="5 9">
    <location>
        <position position="362"/>
    </location>
    <ligand>
        <name>substrate</name>
    </ligand>
</feature>
<comment type="function">
    <text evidence="5">Catalyzes the sequential NAD-dependent oxidations of L-histidinol to L-histidinaldehyde and then to L-histidine.</text>
</comment>
<feature type="binding site" evidence="5 8">
    <location>
        <position position="215"/>
    </location>
    <ligand>
        <name>NAD(+)</name>
        <dbReference type="ChEBI" id="CHEBI:57540"/>
    </ligand>
</feature>
<protein>
    <recommendedName>
        <fullName evidence="5">Histidinol dehydrogenase</fullName>
        <shortName evidence="5">HDH</shortName>
        <ecNumber evidence="5">1.1.1.23</ecNumber>
    </recommendedName>
</protein>
<feature type="binding site" evidence="5 10">
    <location>
        <position position="421"/>
    </location>
    <ligand>
        <name>Zn(2+)</name>
        <dbReference type="ChEBI" id="CHEBI:29105"/>
    </ligand>
</feature>
<feature type="binding site" evidence="5 8">
    <location>
        <position position="130"/>
    </location>
    <ligand>
        <name>NAD(+)</name>
        <dbReference type="ChEBI" id="CHEBI:57540"/>
    </ligand>
</feature>
<evidence type="ECO:0000313" key="13">
    <source>
        <dbReference type="Proteomes" id="UP000179129"/>
    </source>
</evidence>
<dbReference type="InterPro" id="IPR001692">
    <property type="entry name" value="Histidinol_DH_CS"/>
</dbReference>
<comment type="pathway">
    <text evidence="5">Amino-acid biosynthesis; L-histidine biosynthesis; L-histidine from 5-phospho-alpha-D-ribose 1-diphosphate: step 9/9.</text>
</comment>
<dbReference type="SUPFAM" id="SSF53720">
    <property type="entry name" value="ALDH-like"/>
    <property type="match status" value="1"/>
</dbReference>
<evidence type="ECO:0000256" key="8">
    <source>
        <dbReference type="PIRSR" id="PIRSR000099-2"/>
    </source>
</evidence>
<evidence type="ECO:0000256" key="5">
    <source>
        <dbReference type="HAMAP-Rule" id="MF_01024"/>
    </source>
</evidence>
<dbReference type="InterPro" id="IPR016161">
    <property type="entry name" value="Ald_DH/histidinol_DH"/>
</dbReference>
<feature type="binding site" evidence="5 10">
    <location>
        <position position="260"/>
    </location>
    <ligand>
        <name>Zn(2+)</name>
        <dbReference type="ChEBI" id="CHEBI:29105"/>
    </ligand>
</feature>
<feature type="binding site" evidence="5 9">
    <location>
        <position position="260"/>
    </location>
    <ligand>
        <name>substrate</name>
    </ligand>
</feature>
<keyword evidence="2 5" id="KW-0479">Metal-binding</keyword>
<dbReference type="GO" id="GO:0000105">
    <property type="term" value="P:L-histidine biosynthetic process"/>
    <property type="evidence" value="ECO:0007669"/>
    <property type="project" value="UniProtKB-UniRule"/>
</dbReference>
<keyword evidence="5 8" id="KW-0520">NAD</keyword>
<comment type="catalytic activity">
    <reaction evidence="5">
        <text>L-histidinol + 2 NAD(+) + H2O = L-histidine + 2 NADH + 3 H(+)</text>
        <dbReference type="Rhea" id="RHEA:20641"/>
        <dbReference type="ChEBI" id="CHEBI:15377"/>
        <dbReference type="ChEBI" id="CHEBI:15378"/>
        <dbReference type="ChEBI" id="CHEBI:57540"/>
        <dbReference type="ChEBI" id="CHEBI:57595"/>
        <dbReference type="ChEBI" id="CHEBI:57699"/>
        <dbReference type="ChEBI" id="CHEBI:57945"/>
        <dbReference type="EC" id="1.1.1.23"/>
    </reaction>
</comment>
<evidence type="ECO:0000256" key="7">
    <source>
        <dbReference type="PIRSR" id="PIRSR000099-1"/>
    </source>
</evidence>
<dbReference type="FunFam" id="3.40.50.1980:FF:000026">
    <property type="entry name" value="Histidinol dehydrogenase"/>
    <property type="match status" value="1"/>
</dbReference>
<feature type="binding site" evidence="5 9">
    <location>
        <position position="238"/>
    </location>
    <ligand>
        <name>substrate</name>
    </ligand>
</feature>
<dbReference type="Pfam" id="PF00815">
    <property type="entry name" value="Histidinol_dh"/>
    <property type="match status" value="1"/>
</dbReference>
<comment type="caution">
    <text evidence="12">The sequence shown here is derived from an EMBL/GenBank/DDBJ whole genome shotgun (WGS) entry which is preliminary data.</text>
</comment>
<dbReference type="InterPro" id="IPR012131">
    <property type="entry name" value="Hstdl_DH"/>
</dbReference>
<comment type="similarity">
    <text evidence="1 5 6 11">Belongs to the histidinol dehydrogenase family.</text>
</comment>
<keyword evidence="5" id="KW-0028">Amino-acid biosynthesis</keyword>
<sequence length="433" mass="46296">MKQLIKIIEKDPEGFLDELAHRKADDLDRVLPAVAEIIQQVRNSGDKALVELTRRFDGVELSPEKFRVSAKEIERAAARIEPELARALEAAYGRICDYHRKQLENSWFTSGPDGEILGQRILPVESAALYAPGGKAAYPSSVLMGIGAARSAGVQRVALFSPPDREAGINPAVLAAARIAGVEEIYRLGGAQAIAAAAYGTETIEPVQVIAGPGNIYVTAAKKLVFGTVNIDMLAGPSEIVVLADDTAEPAWVAADLLSQAEHDERAGALLITVSRKLAKIVQQELAAQLESLPKKEIAGSSIRDFGAILLAGSLEQAISLVNRFAPEHLELILHDPWAALGKIRNAGAVFMGAFTPEAVGDYWAGPNHVLPTGGSARCFSPLGVQVFLKRSSLISFNEEAFGRAAGPVVRMARAEGLEAHARSIEIRNIRGK</sequence>
<feature type="binding site" evidence="5 8">
    <location>
        <position position="192"/>
    </location>
    <ligand>
        <name>NAD(+)</name>
        <dbReference type="ChEBI" id="CHEBI:57540"/>
    </ligand>
</feature>
<evidence type="ECO:0000256" key="4">
    <source>
        <dbReference type="ARBA" id="ARBA00023002"/>
    </source>
</evidence>
<dbReference type="GO" id="GO:0051287">
    <property type="term" value="F:NAD binding"/>
    <property type="evidence" value="ECO:0007669"/>
    <property type="project" value="InterPro"/>
</dbReference>
<dbReference type="Gene3D" id="1.20.5.1300">
    <property type="match status" value="1"/>
</dbReference>
<evidence type="ECO:0000313" key="12">
    <source>
        <dbReference type="EMBL" id="OGG05398.1"/>
    </source>
</evidence>
<dbReference type="CDD" id="cd06572">
    <property type="entry name" value="Histidinol_dh"/>
    <property type="match status" value="1"/>
</dbReference>
<evidence type="ECO:0000256" key="9">
    <source>
        <dbReference type="PIRSR" id="PIRSR000099-3"/>
    </source>
</evidence>
<organism evidence="12 13">
    <name type="scientific">Candidatus Glassbacteria bacterium RIFCSPLOWO2_12_FULL_58_11</name>
    <dbReference type="NCBI Taxonomy" id="1817867"/>
    <lineage>
        <taxon>Bacteria</taxon>
        <taxon>Candidatus Glassiibacteriota</taxon>
    </lineage>
</organism>
<evidence type="ECO:0000256" key="11">
    <source>
        <dbReference type="RuleBase" id="RU004175"/>
    </source>
</evidence>
<feature type="active site" description="Proton acceptor" evidence="5 7">
    <location>
        <position position="329"/>
    </location>
</feature>
<feature type="binding site" evidence="5 9">
    <location>
        <position position="421"/>
    </location>
    <ligand>
        <name>substrate</name>
    </ligand>
</feature>
<dbReference type="UniPathway" id="UPA00031">
    <property type="reaction ID" value="UER00014"/>
</dbReference>